<dbReference type="InterPro" id="IPR001915">
    <property type="entry name" value="Peptidase_M48"/>
</dbReference>
<gene>
    <name evidence="13" type="ORF">HZA61_13465</name>
</gene>
<feature type="transmembrane region" description="Helical" evidence="9">
    <location>
        <begin position="177"/>
        <end position="200"/>
    </location>
</feature>
<dbReference type="EMBL" id="JACRIW010000095">
    <property type="protein sequence ID" value="MBI5170490.1"/>
    <property type="molecule type" value="Genomic_DNA"/>
</dbReference>
<evidence type="ECO:0000256" key="4">
    <source>
        <dbReference type="ARBA" id="ARBA00022833"/>
    </source>
</evidence>
<dbReference type="GO" id="GO:0004222">
    <property type="term" value="F:metalloendopeptidase activity"/>
    <property type="evidence" value="ECO:0007669"/>
    <property type="project" value="InterPro"/>
</dbReference>
<protein>
    <submittedName>
        <fullName evidence="13">M48 family metallopeptidase</fullName>
    </submittedName>
</protein>
<feature type="domain" description="CAAX prenyl protease 1 N-terminal" evidence="12">
    <location>
        <begin position="53"/>
        <end position="206"/>
    </location>
</feature>
<dbReference type="GO" id="GO:0046872">
    <property type="term" value="F:metal ion binding"/>
    <property type="evidence" value="ECO:0007669"/>
    <property type="project" value="UniProtKB-KW"/>
</dbReference>
<dbReference type="Pfam" id="PF16491">
    <property type="entry name" value="Peptidase_M48_N"/>
    <property type="match status" value="1"/>
</dbReference>
<evidence type="ECO:0000256" key="8">
    <source>
        <dbReference type="RuleBase" id="RU003983"/>
    </source>
</evidence>
<keyword evidence="5 8" id="KW-0482">Metalloprotease</keyword>
<evidence type="ECO:0000313" key="14">
    <source>
        <dbReference type="Proteomes" id="UP000696931"/>
    </source>
</evidence>
<evidence type="ECO:0000256" key="7">
    <source>
        <dbReference type="PIRSR" id="PIRSR627057-2"/>
    </source>
</evidence>
<keyword evidence="9" id="KW-1133">Transmembrane helix</keyword>
<evidence type="ECO:0000259" key="12">
    <source>
        <dbReference type="Pfam" id="PF16491"/>
    </source>
</evidence>
<dbReference type="AlphaFoldDB" id="A0A933SEY8"/>
<dbReference type="Gene3D" id="3.30.2010.10">
    <property type="entry name" value="Metalloproteases ('zincins'), catalytic domain"/>
    <property type="match status" value="1"/>
</dbReference>
<dbReference type="Proteomes" id="UP000696931">
    <property type="component" value="Unassembled WGS sequence"/>
</dbReference>
<accession>A0A933SEY8</accession>
<feature type="active site" description="Proton donor" evidence="6">
    <location>
        <position position="363"/>
    </location>
</feature>
<name>A0A933SEY8_UNCEI</name>
<comment type="cofactor">
    <cofactor evidence="7 8">
        <name>Zn(2+)</name>
        <dbReference type="ChEBI" id="CHEBI:29105"/>
    </cofactor>
    <text evidence="7 8">Binds 1 zinc ion per subunit.</text>
</comment>
<feature type="transmembrane region" description="Helical" evidence="9">
    <location>
        <begin position="102"/>
        <end position="123"/>
    </location>
</feature>
<evidence type="ECO:0000256" key="5">
    <source>
        <dbReference type="ARBA" id="ARBA00023049"/>
    </source>
</evidence>
<dbReference type="Pfam" id="PF01435">
    <property type="entry name" value="Peptidase_M48"/>
    <property type="match status" value="1"/>
</dbReference>
<feature type="chain" id="PRO_5038035554" evidence="10">
    <location>
        <begin position="34"/>
        <end position="439"/>
    </location>
</feature>
<evidence type="ECO:0000259" key="11">
    <source>
        <dbReference type="Pfam" id="PF01435"/>
    </source>
</evidence>
<keyword evidence="2 7" id="KW-0479">Metal-binding</keyword>
<dbReference type="PANTHER" id="PTHR10120">
    <property type="entry name" value="CAAX PRENYL PROTEASE 1"/>
    <property type="match status" value="1"/>
</dbReference>
<feature type="transmembrane region" description="Helical" evidence="9">
    <location>
        <begin position="151"/>
        <end position="170"/>
    </location>
</feature>
<feature type="binding site" evidence="7">
    <location>
        <position position="279"/>
    </location>
    <ligand>
        <name>Zn(2+)</name>
        <dbReference type="ChEBI" id="CHEBI:29105"/>
        <note>catalytic</note>
    </ligand>
</feature>
<dbReference type="InterPro" id="IPR027057">
    <property type="entry name" value="CAXX_Prtase_1"/>
</dbReference>
<feature type="transmembrane region" description="Helical" evidence="9">
    <location>
        <begin position="327"/>
        <end position="348"/>
    </location>
</feature>
<evidence type="ECO:0000256" key="6">
    <source>
        <dbReference type="PIRSR" id="PIRSR627057-1"/>
    </source>
</evidence>
<feature type="signal peptide" evidence="10">
    <location>
        <begin position="1"/>
        <end position="33"/>
    </location>
</feature>
<feature type="transmembrane region" description="Helical" evidence="9">
    <location>
        <begin position="61"/>
        <end position="81"/>
    </location>
</feature>
<comment type="similarity">
    <text evidence="8">Belongs to the peptidase M48 family.</text>
</comment>
<dbReference type="CDD" id="cd07343">
    <property type="entry name" value="M48A_Zmpste24p_like"/>
    <property type="match status" value="1"/>
</dbReference>
<comment type="caution">
    <text evidence="13">The sequence shown here is derived from an EMBL/GenBank/DDBJ whole genome shotgun (WGS) entry which is preliminary data.</text>
</comment>
<sequence length="439" mass="48585">MSRPRNTPPSQDFLRIAGAALVLVLVAATLAHAADAPTRDYLAEARAAFTPENRAYSQTRVFLRLVGPLYGILAGFLLLFSGLSRRFRDIAHGLGHRLYVRVLVYFTLYATAIFAISLPLAWFEEYALEHQYGLSTQSFGGWLGDSLKGHVFSIVAVAVIPLLSLAWGRIVASPKRWWVWIAAGTLPVSLVAIVLQPVVFDPLFNKFTPLRDAALRTEILALGSRAGIPGRNVYEVDMSAKTRKINAYVSGFGASQRIVLWDTALQGLKRDEILFVMGHEMGHYVLGHMWKYLAVVSLGAFAAFWACAQLAGALVRRFGAQWGVEGVSDLAAMPVLFLSLTVVTLATMPAMNALSCQVEHESDVYALELTHDNDAGARSFLQLAKDNRSDPEPPAWVRVLLYDHPPLGERIRFALEYRPWEKGEPNRLYRPKAPNLAVN</sequence>
<keyword evidence="3 8" id="KW-0378">Hydrolase</keyword>
<feature type="domain" description="Peptidase M48" evidence="11">
    <location>
        <begin position="209"/>
        <end position="415"/>
    </location>
</feature>
<dbReference type="GO" id="GO:0071586">
    <property type="term" value="P:CAAX-box protein processing"/>
    <property type="evidence" value="ECO:0007669"/>
    <property type="project" value="InterPro"/>
</dbReference>
<evidence type="ECO:0000256" key="1">
    <source>
        <dbReference type="ARBA" id="ARBA00022670"/>
    </source>
</evidence>
<keyword evidence="9" id="KW-0472">Membrane</keyword>
<feature type="active site" evidence="6">
    <location>
        <position position="280"/>
    </location>
</feature>
<evidence type="ECO:0000313" key="13">
    <source>
        <dbReference type="EMBL" id="MBI5170490.1"/>
    </source>
</evidence>
<proteinExistence type="inferred from homology"/>
<keyword evidence="10" id="KW-0732">Signal</keyword>
<evidence type="ECO:0000256" key="2">
    <source>
        <dbReference type="ARBA" id="ARBA00022723"/>
    </source>
</evidence>
<dbReference type="InterPro" id="IPR032456">
    <property type="entry name" value="Peptidase_M48_N"/>
</dbReference>
<evidence type="ECO:0000256" key="9">
    <source>
        <dbReference type="SAM" id="Phobius"/>
    </source>
</evidence>
<evidence type="ECO:0000256" key="3">
    <source>
        <dbReference type="ARBA" id="ARBA00022801"/>
    </source>
</evidence>
<keyword evidence="4 7" id="KW-0862">Zinc</keyword>
<organism evidence="13 14">
    <name type="scientific">Eiseniibacteriota bacterium</name>
    <dbReference type="NCBI Taxonomy" id="2212470"/>
    <lineage>
        <taxon>Bacteria</taxon>
        <taxon>Candidatus Eiseniibacteriota</taxon>
    </lineage>
</organism>
<feature type="transmembrane region" description="Helical" evidence="9">
    <location>
        <begin position="292"/>
        <end position="315"/>
    </location>
</feature>
<keyword evidence="9" id="KW-0812">Transmembrane</keyword>
<feature type="binding site" evidence="7">
    <location>
        <position position="359"/>
    </location>
    <ligand>
        <name>Zn(2+)</name>
        <dbReference type="ChEBI" id="CHEBI:29105"/>
        <note>catalytic</note>
    </ligand>
</feature>
<reference evidence="13" key="1">
    <citation type="submission" date="2020-07" db="EMBL/GenBank/DDBJ databases">
        <title>Huge and variable diversity of episymbiotic CPR bacteria and DPANN archaea in groundwater ecosystems.</title>
        <authorList>
            <person name="He C.Y."/>
            <person name="Keren R."/>
            <person name="Whittaker M."/>
            <person name="Farag I.F."/>
            <person name="Doudna J."/>
            <person name="Cate J.H.D."/>
            <person name="Banfield J.F."/>
        </authorList>
    </citation>
    <scope>NUCLEOTIDE SEQUENCE</scope>
    <source>
        <strain evidence="13">NC_groundwater_1813_Pr3_B-0.1um_71_17</strain>
    </source>
</reference>
<evidence type="ECO:0000256" key="10">
    <source>
        <dbReference type="SAM" id="SignalP"/>
    </source>
</evidence>
<keyword evidence="1 8" id="KW-0645">Protease</keyword>
<feature type="binding site" evidence="7">
    <location>
        <position position="283"/>
    </location>
    <ligand>
        <name>Zn(2+)</name>
        <dbReference type="ChEBI" id="CHEBI:29105"/>
        <note>catalytic</note>
    </ligand>
</feature>